<reference evidence="1 2" key="1">
    <citation type="submission" date="2015-08" db="EMBL/GenBank/DDBJ databases">
        <title>Next Generation Sequencing and Analysis of the Genome of Puccinia sorghi L Schw, the Causal Agent of Maize Common Rust.</title>
        <authorList>
            <person name="Rochi L."/>
            <person name="Burguener G."/>
            <person name="Darino M."/>
            <person name="Turjanski A."/>
            <person name="Kreff E."/>
            <person name="Dieguez M.J."/>
            <person name="Sacco F."/>
        </authorList>
    </citation>
    <scope>NUCLEOTIDE SEQUENCE [LARGE SCALE GENOMIC DNA]</scope>
    <source>
        <strain evidence="1 2">RO10H11247</strain>
    </source>
</reference>
<organism evidence="1 2">
    <name type="scientific">Puccinia sorghi</name>
    <dbReference type="NCBI Taxonomy" id="27349"/>
    <lineage>
        <taxon>Eukaryota</taxon>
        <taxon>Fungi</taxon>
        <taxon>Dikarya</taxon>
        <taxon>Basidiomycota</taxon>
        <taxon>Pucciniomycotina</taxon>
        <taxon>Pucciniomycetes</taxon>
        <taxon>Pucciniales</taxon>
        <taxon>Pucciniaceae</taxon>
        <taxon>Puccinia</taxon>
    </lineage>
</organism>
<comment type="caution">
    <text evidence="1">The sequence shown here is derived from an EMBL/GenBank/DDBJ whole genome shotgun (WGS) entry which is preliminary data.</text>
</comment>
<dbReference type="GO" id="GO:0031934">
    <property type="term" value="C:mating-type region heterochromatin"/>
    <property type="evidence" value="ECO:0007669"/>
    <property type="project" value="TreeGrafter"/>
</dbReference>
<dbReference type="GO" id="GO:0033553">
    <property type="term" value="C:rDNA heterochromatin"/>
    <property type="evidence" value="ECO:0007669"/>
    <property type="project" value="TreeGrafter"/>
</dbReference>
<dbReference type="Proteomes" id="UP000037035">
    <property type="component" value="Unassembled WGS sequence"/>
</dbReference>
<accession>A0A0L6UI38</accession>
<protein>
    <submittedName>
        <fullName evidence="1">Uncharacterized protein</fullName>
    </submittedName>
</protein>
<dbReference type="STRING" id="27349.A0A0L6UI38"/>
<keyword evidence="2" id="KW-1185">Reference proteome</keyword>
<evidence type="ECO:0000313" key="1">
    <source>
        <dbReference type="EMBL" id="KNZ48183.1"/>
    </source>
</evidence>
<name>A0A0L6UI38_9BASI</name>
<dbReference type="OrthoDB" id="2421327at2759"/>
<sequence length="137" mass="15677">MSTHNTNQGSSQTHYSVIRGNHRREPNLISCLNSDGESSKWKETGPTIDSTGATCYWKTDDPETQLLADKWKRTLGKTAAKLLGLSDDPADEDWRVQELPKNYKLYRHIKGQREDVYLLGNNTTNLFLYYRSRALIA</sequence>
<gene>
    <name evidence="1" type="ORF">VP01_584g2</name>
</gene>
<dbReference type="GO" id="GO:0030466">
    <property type="term" value="P:silent mating-type cassette heterochromatin formation"/>
    <property type="evidence" value="ECO:0007669"/>
    <property type="project" value="TreeGrafter"/>
</dbReference>
<proteinExistence type="predicted"/>
<dbReference type="GO" id="GO:0070824">
    <property type="term" value="C:SHREC complex"/>
    <property type="evidence" value="ECO:0007669"/>
    <property type="project" value="InterPro"/>
</dbReference>
<evidence type="ECO:0000313" key="2">
    <source>
        <dbReference type="Proteomes" id="UP000037035"/>
    </source>
</evidence>
<dbReference type="InterPro" id="IPR038986">
    <property type="entry name" value="Clr2"/>
</dbReference>
<dbReference type="VEuPathDB" id="FungiDB:VP01_584g2"/>
<dbReference type="PANTHER" id="PTHR38046:SF1">
    <property type="entry name" value="CRYPTIC LOCI REGULATOR 2"/>
    <property type="match status" value="1"/>
</dbReference>
<dbReference type="PANTHER" id="PTHR38046">
    <property type="entry name" value="CRYPTIC LOCI REGULATOR 2"/>
    <property type="match status" value="1"/>
</dbReference>
<dbReference type="EMBL" id="LAVV01011107">
    <property type="protein sequence ID" value="KNZ48183.1"/>
    <property type="molecule type" value="Genomic_DNA"/>
</dbReference>
<dbReference type="AlphaFoldDB" id="A0A0L6UI38"/>